<sequence>MQAINLSALTVPQLQMKVPSDLKKEQLIMYASARNPPRRFRRSPLSS</sequence>
<protein>
    <submittedName>
        <fullName evidence="1">Uncharacterized protein</fullName>
    </submittedName>
</protein>
<reference evidence="1" key="1">
    <citation type="journal article" date="2020" name="Nature">
        <title>Giant virus diversity and host interactions through global metagenomics.</title>
        <authorList>
            <person name="Schulz F."/>
            <person name="Roux S."/>
            <person name="Paez-Espino D."/>
            <person name="Jungbluth S."/>
            <person name="Walsh D.A."/>
            <person name="Denef V.J."/>
            <person name="McMahon K.D."/>
            <person name="Konstantinidis K.T."/>
            <person name="Eloe-Fadrosh E.A."/>
            <person name="Kyrpides N.C."/>
            <person name="Woyke T."/>
        </authorList>
    </citation>
    <scope>NUCLEOTIDE SEQUENCE</scope>
    <source>
        <strain evidence="1">GVMAG-M-3300025572-1</strain>
    </source>
</reference>
<dbReference type="EMBL" id="MN740283">
    <property type="protein sequence ID" value="QHT97648.1"/>
    <property type="molecule type" value="Genomic_DNA"/>
</dbReference>
<evidence type="ECO:0000313" key="1">
    <source>
        <dbReference type="EMBL" id="QHT97648.1"/>
    </source>
</evidence>
<organism evidence="1">
    <name type="scientific">viral metagenome</name>
    <dbReference type="NCBI Taxonomy" id="1070528"/>
    <lineage>
        <taxon>unclassified sequences</taxon>
        <taxon>metagenomes</taxon>
        <taxon>organismal metagenomes</taxon>
    </lineage>
</organism>
<name>A0A6C0IWI7_9ZZZZ</name>
<accession>A0A6C0IWI7</accession>
<dbReference type="AlphaFoldDB" id="A0A6C0IWI7"/>
<proteinExistence type="predicted"/>